<evidence type="ECO:0000313" key="3">
    <source>
        <dbReference type="EMBL" id="RYU34656.1"/>
    </source>
</evidence>
<dbReference type="EMBL" id="SEWT01000002">
    <property type="protein sequence ID" value="RYU34656.1"/>
    <property type="molecule type" value="Genomic_DNA"/>
</dbReference>
<dbReference type="AlphaFoldDB" id="A0A4Q1G8B5"/>
<evidence type="ECO:0000313" key="2">
    <source>
        <dbReference type="EMBL" id="ROX33974.1"/>
    </source>
</evidence>
<name>A0A4Q1G8B5_ENTFL</name>
<proteinExistence type="predicted"/>
<feature type="transmembrane region" description="Helical" evidence="1">
    <location>
        <begin position="29"/>
        <end position="51"/>
    </location>
</feature>
<evidence type="ECO:0000256" key="1">
    <source>
        <dbReference type="SAM" id="Phobius"/>
    </source>
</evidence>
<dbReference type="Proteomes" id="UP000292223">
    <property type="component" value="Unassembled WGS sequence"/>
</dbReference>
<evidence type="ECO:0000313" key="5">
    <source>
        <dbReference type="Proteomes" id="UP000292223"/>
    </source>
</evidence>
<accession>A0A4Q1G8B5</accession>
<evidence type="ECO:0000313" key="4">
    <source>
        <dbReference type="Proteomes" id="UP000281488"/>
    </source>
</evidence>
<dbReference type="InterPro" id="IPR019277">
    <property type="entry name" value="DUF2304"/>
</dbReference>
<feature type="transmembrane region" description="Helical" evidence="1">
    <location>
        <begin position="6"/>
        <end position="22"/>
    </location>
</feature>
<keyword evidence="1" id="KW-0472">Membrane</keyword>
<dbReference type="RefSeq" id="WP_002362112.1">
    <property type="nucleotide sequence ID" value="NZ_CABGMA010000001.1"/>
</dbReference>
<dbReference type="Pfam" id="PF10066">
    <property type="entry name" value="DUF2304"/>
    <property type="match status" value="1"/>
</dbReference>
<keyword evidence="1" id="KW-0812">Transmembrane</keyword>
<comment type="caution">
    <text evidence="3">The sequence shown here is derived from an EMBL/GenBank/DDBJ whole genome shotgun (WGS) entry which is preliminary data.</text>
</comment>
<dbReference type="EMBL" id="RKMZ01000002">
    <property type="protein sequence ID" value="ROX33974.1"/>
    <property type="molecule type" value="Genomic_DNA"/>
</dbReference>
<protein>
    <submittedName>
        <fullName evidence="3">DUF2304 domain-containing protein</fullName>
    </submittedName>
</protein>
<feature type="transmembrane region" description="Helical" evidence="1">
    <location>
        <begin position="57"/>
        <end position="82"/>
    </location>
</feature>
<reference evidence="2 4" key="1">
    <citation type="submission" date="2018-10" db="EMBL/GenBank/DDBJ databases">
        <title>Genotypes and phenotypes of Enterococci isolated from broiler chickens.</title>
        <authorList>
            <person name="Muhammad A.R."/>
            <person name="Diarra M.S."/>
        </authorList>
    </citation>
    <scope>NUCLEOTIDE SEQUENCE [LARGE SCALE GENOMIC DNA]</scope>
    <source>
        <strain evidence="2 4">LIT2 A36'</strain>
    </source>
</reference>
<dbReference type="Proteomes" id="UP000281488">
    <property type="component" value="Unassembled WGS sequence"/>
</dbReference>
<keyword evidence="1" id="KW-1133">Transmembrane helix</keyword>
<organism evidence="3 5">
    <name type="scientific">Enterococcus faecalis</name>
    <name type="common">Streptococcus faecalis</name>
    <dbReference type="NCBI Taxonomy" id="1351"/>
    <lineage>
        <taxon>Bacteria</taxon>
        <taxon>Bacillati</taxon>
        <taxon>Bacillota</taxon>
        <taxon>Bacilli</taxon>
        <taxon>Lactobacillales</taxon>
        <taxon>Enterococcaceae</taxon>
        <taxon>Enterococcus</taxon>
    </lineage>
</organism>
<reference evidence="3 5" key="2">
    <citation type="submission" date="2019-02" db="EMBL/GenBank/DDBJ databases">
        <title>From farm to fork: dissemination of Tn554::fexA-optrA in linezolid-resistant Enterococcus faecalis clones from chicken feces and meat in Tunisia.</title>
        <authorList>
            <person name="Tedim A.P."/>
            <person name="Elghaieb H."/>
            <person name="Abbassi M.S."/>
            <person name="Novais C."/>
            <person name="Hassen A."/>
            <person name="Peixe L."/>
            <person name="Freitas A.R."/>
        </authorList>
    </citation>
    <scope>NUCLEOTIDE SEQUENCE [LARGE SCALE GENOMIC DNA]</scope>
    <source>
        <strain evidence="3 5">728T</strain>
    </source>
</reference>
<sequence length="121" mass="14008">MLPTVLWLALFLFAIGFFLYIIRGINKNIFLLKNALIWLLISIVLIIFAIFPHVAEWLAMVFGFETTSNFLLSAAVIVLLIMEIKNSVLISKHENRIKTLLQELSIMKSEEKWENREGKND</sequence>
<gene>
    <name evidence="2" type="ORF">EGW16_04805</name>
    <name evidence="3" type="ORF">EU507_04100</name>
</gene>